<feature type="transmembrane region" description="Helical" evidence="1">
    <location>
        <begin position="39"/>
        <end position="64"/>
    </location>
</feature>
<keyword evidence="1" id="KW-0472">Membrane</keyword>
<feature type="transmembrane region" description="Helical" evidence="1">
    <location>
        <begin position="113"/>
        <end position="130"/>
    </location>
</feature>
<feature type="transmembrane region" description="Helical" evidence="1">
    <location>
        <begin position="136"/>
        <end position="152"/>
    </location>
</feature>
<keyword evidence="1" id="KW-0812">Transmembrane</keyword>
<keyword evidence="1" id="KW-1133">Transmembrane helix</keyword>
<reference evidence="2 3" key="1">
    <citation type="submission" date="2016-10" db="EMBL/GenBank/DDBJ databases">
        <authorList>
            <person name="Varghese N."/>
            <person name="Submissions S."/>
        </authorList>
    </citation>
    <scope>NUCLEOTIDE SEQUENCE [LARGE SCALE GENOMIC DNA]</scope>
    <source>
        <strain evidence="2 3">BS2976</strain>
    </source>
</reference>
<dbReference type="Proteomes" id="UP000198740">
    <property type="component" value="Unassembled WGS sequence"/>
</dbReference>
<organism evidence="2 3">
    <name type="scientific">Pseudomonas grimontii</name>
    <dbReference type="NCBI Taxonomy" id="129847"/>
    <lineage>
        <taxon>Bacteria</taxon>
        <taxon>Pseudomonadati</taxon>
        <taxon>Pseudomonadota</taxon>
        <taxon>Gammaproteobacteria</taxon>
        <taxon>Pseudomonadales</taxon>
        <taxon>Pseudomonadaceae</taxon>
        <taxon>Pseudomonas</taxon>
    </lineage>
</organism>
<evidence type="ECO:0000313" key="3">
    <source>
        <dbReference type="Proteomes" id="UP000198740"/>
    </source>
</evidence>
<sequence length="161" mass="17673">MAIGGKPPPTFKPHVNADSFVIPYFAHTMTRKPQSTSKIAQILFGLLAYVSLGIGLVAIVVPGLPTTEFILLAAWAATKSSPRLSAWLENHRLFGPILFNWRNGKIIARQAKVSATVSMLLCAILMLVMLDHGWPIYLAIAGMSLGNLWIWSRPERLAQPV</sequence>
<evidence type="ECO:0000256" key="1">
    <source>
        <dbReference type="SAM" id="Phobius"/>
    </source>
</evidence>
<name>A0ABY0TAA3_9PSED</name>
<dbReference type="PANTHER" id="PTHR35813:SF1">
    <property type="entry name" value="INNER MEMBRANE PROTEIN YBAN"/>
    <property type="match status" value="1"/>
</dbReference>
<comment type="caution">
    <text evidence="2">The sequence shown here is derived from an EMBL/GenBank/DDBJ whole genome shotgun (WGS) entry which is preliminary data.</text>
</comment>
<proteinExistence type="predicted"/>
<dbReference type="Pfam" id="PF04304">
    <property type="entry name" value="DUF454"/>
    <property type="match status" value="1"/>
</dbReference>
<accession>A0ABY0TAA3</accession>
<dbReference type="PANTHER" id="PTHR35813">
    <property type="entry name" value="INNER MEMBRANE PROTEIN YBAN"/>
    <property type="match status" value="1"/>
</dbReference>
<dbReference type="InterPro" id="IPR007401">
    <property type="entry name" value="DUF454"/>
</dbReference>
<dbReference type="EMBL" id="FNKM01000002">
    <property type="protein sequence ID" value="SDQ52656.1"/>
    <property type="molecule type" value="Genomic_DNA"/>
</dbReference>
<gene>
    <name evidence="2" type="ORF">SAMN04490186_0842</name>
</gene>
<evidence type="ECO:0000313" key="2">
    <source>
        <dbReference type="EMBL" id="SDQ52656.1"/>
    </source>
</evidence>
<protein>
    <recommendedName>
        <fullName evidence="4">Inner membrane protein</fullName>
    </recommendedName>
</protein>
<keyword evidence="3" id="KW-1185">Reference proteome</keyword>
<evidence type="ECO:0008006" key="4">
    <source>
        <dbReference type="Google" id="ProtNLM"/>
    </source>
</evidence>